<keyword evidence="5 10" id="KW-0375">Hydrogen ion transport</keyword>
<comment type="subunit">
    <text evidence="10 11">F-type ATPases have 2 components, CF(1) - the catalytic core - and CF(0) - the membrane proton channel. CF(1) has five subunits: alpha(3), beta(3), gamma(1), delta(1), epsilon(1). CF(0) has three main subunits: a, b and c.</text>
</comment>
<comment type="function">
    <text evidence="1 10">Produces ATP from ADP in the presence of a proton gradient across the membrane.</text>
</comment>
<keyword evidence="4 10" id="KW-0813">Transport</keyword>
<keyword evidence="8 10" id="KW-0139">CF(1)</keyword>
<comment type="similarity">
    <text evidence="3 10 11">Belongs to the ATPase epsilon chain family.</text>
</comment>
<sequence length="138" mass="14237">MADGIKIEIVSPENLVLSEQASSVTVPGADGYFTVMGDHAALMTTLKAGFVTVTSGGAERTYYVQGGFADVSDAGLTILAEQAKTGADFDRSELDAAIVKAQAALSAATTDQAKQDAQTALDGWKNLLLEIDAVGLPN</sequence>
<comment type="subcellular location">
    <subcellularLocation>
        <location evidence="10">Cell membrane</location>
        <topology evidence="10">Peripheral membrane protein</topology>
    </subcellularLocation>
    <subcellularLocation>
        <location evidence="2">Endomembrane system</location>
        <topology evidence="2">Peripheral membrane protein</topology>
    </subcellularLocation>
</comment>
<feature type="domain" description="ATP synthase F1 complex delta/epsilon subunit N-terminal" evidence="12">
    <location>
        <begin position="6"/>
        <end position="83"/>
    </location>
</feature>
<evidence type="ECO:0000256" key="8">
    <source>
        <dbReference type="ARBA" id="ARBA00023196"/>
    </source>
</evidence>
<evidence type="ECO:0000313" key="13">
    <source>
        <dbReference type="EMBL" id="GLQ16633.1"/>
    </source>
</evidence>
<dbReference type="Proteomes" id="UP001161405">
    <property type="component" value="Unassembled WGS sequence"/>
</dbReference>
<protein>
    <recommendedName>
        <fullName evidence="10">ATP synthase epsilon chain</fullName>
    </recommendedName>
    <alternativeName>
        <fullName evidence="10">ATP synthase F1 sector epsilon subunit</fullName>
    </alternativeName>
    <alternativeName>
        <fullName evidence="10">F-ATPase epsilon subunit</fullName>
    </alternativeName>
</protein>
<dbReference type="PANTHER" id="PTHR13822:SF10">
    <property type="entry name" value="ATP SYNTHASE EPSILON CHAIN, CHLOROPLASTIC"/>
    <property type="match status" value="1"/>
</dbReference>
<organism evidence="13 14">
    <name type="scientific">Maritalea porphyrae</name>
    <dbReference type="NCBI Taxonomy" id="880732"/>
    <lineage>
        <taxon>Bacteria</taxon>
        <taxon>Pseudomonadati</taxon>
        <taxon>Pseudomonadota</taxon>
        <taxon>Alphaproteobacteria</taxon>
        <taxon>Hyphomicrobiales</taxon>
        <taxon>Devosiaceae</taxon>
        <taxon>Maritalea</taxon>
    </lineage>
</organism>
<evidence type="ECO:0000259" key="12">
    <source>
        <dbReference type="Pfam" id="PF02823"/>
    </source>
</evidence>
<keyword evidence="10" id="KW-1003">Cell membrane</keyword>
<evidence type="ECO:0000256" key="4">
    <source>
        <dbReference type="ARBA" id="ARBA00022448"/>
    </source>
</evidence>
<evidence type="ECO:0000256" key="3">
    <source>
        <dbReference type="ARBA" id="ARBA00005712"/>
    </source>
</evidence>
<dbReference type="EMBL" id="BSNI01000002">
    <property type="protein sequence ID" value="GLQ16633.1"/>
    <property type="molecule type" value="Genomic_DNA"/>
</dbReference>
<keyword evidence="7 10" id="KW-0472">Membrane</keyword>
<dbReference type="CDD" id="cd12152">
    <property type="entry name" value="F1-ATPase_delta"/>
    <property type="match status" value="1"/>
</dbReference>
<dbReference type="SUPFAM" id="SSF51344">
    <property type="entry name" value="Epsilon subunit of F1F0-ATP synthase N-terminal domain"/>
    <property type="match status" value="1"/>
</dbReference>
<evidence type="ECO:0000313" key="14">
    <source>
        <dbReference type="Proteomes" id="UP001161405"/>
    </source>
</evidence>
<evidence type="ECO:0000256" key="2">
    <source>
        <dbReference type="ARBA" id="ARBA00004184"/>
    </source>
</evidence>
<dbReference type="RefSeq" id="WP_284362307.1">
    <property type="nucleotide sequence ID" value="NZ_BSNI01000002.1"/>
</dbReference>
<evidence type="ECO:0000256" key="6">
    <source>
        <dbReference type="ARBA" id="ARBA00023065"/>
    </source>
</evidence>
<evidence type="ECO:0000256" key="1">
    <source>
        <dbReference type="ARBA" id="ARBA00003543"/>
    </source>
</evidence>
<dbReference type="InterPro" id="IPR001469">
    <property type="entry name" value="ATP_synth_F1_dsu/esu"/>
</dbReference>
<evidence type="ECO:0000256" key="10">
    <source>
        <dbReference type="HAMAP-Rule" id="MF_00530"/>
    </source>
</evidence>
<evidence type="ECO:0000256" key="11">
    <source>
        <dbReference type="RuleBase" id="RU003656"/>
    </source>
</evidence>
<dbReference type="NCBIfam" id="TIGR01216">
    <property type="entry name" value="ATP_synt_epsi"/>
    <property type="match status" value="1"/>
</dbReference>
<dbReference type="InterPro" id="IPR020546">
    <property type="entry name" value="ATP_synth_F1_dsu/esu_N"/>
</dbReference>
<evidence type="ECO:0000256" key="5">
    <source>
        <dbReference type="ARBA" id="ARBA00022781"/>
    </source>
</evidence>
<accession>A0ABQ5UN35</accession>
<dbReference type="Pfam" id="PF02823">
    <property type="entry name" value="ATP-synt_DE_N"/>
    <property type="match status" value="1"/>
</dbReference>
<dbReference type="InterPro" id="IPR036771">
    <property type="entry name" value="ATPsynth_dsu/esu_N"/>
</dbReference>
<gene>
    <name evidence="10 13" type="primary">atpC</name>
    <name evidence="13" type="ORF">GCM10007879_08820</name>
</gene>
<dbReference type="Gene3D" id="2.60.15.10">
    <property type="entry name" value="F0F1 ATP synthase delta/epsilon subunit, N-terminal"/>
    <property type="match status" value="1"/>
</dbReference>
<dbReference type="PANTHER" id="PTHR13822">
    <property type="entry name" value="ATP SYNTHASE DELTA/EPSILON CHAIN"/>
    <property type="match status" value="1"/>
</dbReference>
<proteinExistence type="inferred from homology"/>
<name>A0ABQ5UN35_9HYPH</name>
<reference evidence="13" key="2">
    <citation type="submission" date="2023-01" db="EMBL/GenBank/DDBJ databases">
        <title>Draft genome sequence of Maritalea porphyrae strain NBRC 107169.</title>
        <authorList>
            <person name="Sun Q."/>
            <person name="Mori K."/>
        </authorList>
    </citation>
    <scope>NUCLEOTIDE SEQUENCE</scope>
    <source>
        <strain evidence="13">NBRC 107169</strain>
    </source>
</reference>
<evidence type="ECO:0000256" key="9">
    <source>
        <dbReference type="ARBA" id="ARBA00023310"/>
    </source>
</evidence>
<keyword evidence="6 10" id="KW-0406">Ion transport</keyword>
<comment type="caution">
    <text evidence="13">The sequence shown here is derived from an EMBL/GenBank/DDBJ whole genome shotgun (WGS) entry which is preliminary data.</text>
</comment>
<keyword evidence="14" id="KW-1185">Reference proteome</keyword>
<dbReference type="NCBIfam" id="NF001851">
    <property type="entry name" value="PRK00571.2-4"/>
    <property type="match status" value="1"/>
</dbReference>
<evidence type="ECO:0000256" key="7">
    <source>
        <dbReference type="ARBA" id="ARBA00023136"/>
    </source>
</evidence>
<reference evidence="13" key="1">
    <citation type="journal article" date="2014" name="Int. J. Syst. Evol. Microbiol.">
        <title>Complete genome of a new Firmicutes species belonging to the dominant human colonic microbiota ('Ruminococcus bicirculans') reveals two chromosomes and a selective capacity to utilize plant glucans.</title>
        <authorList>
            <consortium name="NISC Comparative Sequencing Program"/>
            <person name="Wegmann U."/>
            <person name="Louis P."/>
            <person name="Goesmann A."/>
            <person name="Henrissat B."/>
            <person name="Duncan S.H."/>
            <person name="Flint H.J."/>
        </authorList>
    </citation>
    <scope>NUCLEOTIDE SEQUENCE</scope>
    <source>
        <strain evidence="13">NBRC 107169</strain>
    </source>
</reference>
<keyword evidence="9 10" id="KW-0066">ATP synthesis</keyword>
<dbReference type="HAMAP" id="MF_00530">
    <property type="entry name" value="ATP_synth_epsil_bac"/>
    <property type="match status" value="1"/>
</dbReference>